<accession>A0ABR4AD27</accession>
<evidence type="ECO:0000256" key="5">
    <source>
        <dbReference type="ARBA" id="ARBA00022833"/>
    </source>
</evidence>
<dbReference type="PANTHER" id="PTHR11085:SF9">
    <property type="entry name" value="NAD-DEPENDENT PROTEIN DEACETYLASE SIRTUIN-1"/>
    <property type="match status" value="1"/>
</dbReference>
<sequence>MAAEDAARWHRSLKAPTVETFDLLSDEETFNDGANVGGVTRERDALSEESEGENDEDSQLSFWEEALNAEEEAGELFDNDGACTLEEALAFRKRLRVVGEDCFLAETVEAGTISAKKLCTAFGIRPPFFLEGQEDEAFYPLLGLGICRELQKRVKLPQYNTVDDAVSLLKKSRNIIVLTGAGISTSLGIPDFRSKGTGLYSQLENLGLSDPQEVFDISLFREDPSIFYSVAKDILPSSKKFSPTHSFIRLLQDQSRLLTNFTQNIDNLEGHAGILPEKLIQCHGSFATATCIECGYNVECAKIYHDLKAGKVARCDRCIQQIRQVKPGSKRKRSSNGSSGSRKRRQSYEDSTDDEDDDIAVAGVMKPDITFFGEDLPKRFHDRLLEHDRDLVDLVLVIGTSLKVAPVSEVVGVLPPSVPQLYISREPCSHVEFDIDMLGNCDTIVTELCRRAGWDLQHEMIAENSSIDVQLQEGYESRFSFKIVDT</sequence>
<dbReference type="InterPro" id="IPR050134">
    <property type="entry name" value="NAD-dep_sirtuin_deacylases"/>
</dbReference>
<evidence type="ECO:0000256" key="2">
    <source>
        <dbReference type="ARBA" id="ARBA00006924"/>
    </source>
</evidence>
<evidence type="ECO:0000259" key="9">
    <source>
        <dbReference type="PROSITE" id="PS50305"/>
    </source>
</evidence>
<dbReference type="EMBL" id="JBEFKJ010000011">
    <property type="protein sequence ID" value="KAL2043640.1"/>
    <property type="molecule type" value="Genomic_DNA"/>
</dbReference>
<feature type="compositionally biased region" description="Acidic residues" evidence="8">
    <location>
        <begin position="47"/>
        <end position="58"/>
    </location>
</feature>
<dbReference type="Gene3D" id="3.30.1600.10">
    <property type="entry name" value="SIR2/SIRT2 'Small Domain"/>
    <property type="match status" value="1"/>
</dbReference>
<evidence type="ECO:0000256" key="3">
    <source>
        <dbReference type="ARBA" id="ARBA00022679"/>
    </source>
</evidence>
<comment type="cofactor">
    <cofactor evidence="1">
        <name>Zn(2+)</name>
        <dbReference type="ChEBI" id="CHEBI:29105"/>
    </cofactor>
</comment>
<evidence type="ECO:0000256" key="1">
    <source>
        <dbReference type="ARBA" id="ARBA00001947"/>
    </source>
</evidence>
<evidence type="ECO:0000256" key="8">
    <source>
        <dbReference type="SAM" id="MobiDB-lite"/>
    </source>
</evidence>
<feature type="active site" description="Proton acceptor" evidence="7">
    <location>
        <position position="283"/>
    </location>
</feature>
<feature type="binding site" evidence="7">
    <location>
        <position position="318"/>
    </location>
    <ligand>
        <name>Zn(2+)</name>
        <dbReference type="ChEBI" id="CHEBI:29105"/>
    </ligand>
</feature>
<evidence type="ECO:0000256" key="7">
    <source>
        <dbReference type="PROSITE-ProRule" id="PRU00236"/>
    </source>
</evidence>
<reference evidence="10 11" key="1">
    <citation type="submission" date="2024-09" db="EMBL/GenBank/DDBJ databases">
        <title>Rethinking Asexuality: The Enigmatic Case of Functional Sexual Genes in Lepraria (Stereocaulaceae).</title>
        <authorList>
            <person name="Doellman M."/>
            <person name="Sun Y."/>
            <person name="Barcenas-Pena A."/>
            <person name="Lumbsch H.T."/>
            <person name="Grewe F."/>
        </authorList>
    </citation>
    <scope>NUCLEOTIDE SEQUENCE [LARGE SCALE GENOMIC DNA]</scope>
    <source>
        <strain evidence="10 11">Mercado 3170</strain>
    </source>
</reference>
<evidence type="ECO:0000256" key="4">
    <source>
        <dbReference type="ARBA" id="ARBA00022723"/>
    </source>
</evidence>
<evidence type="ECO:0000256" key="6">
    <source>
        <dbReference type="ARBA" id="ARBA00023027"/>
    </source>
</evidence>
<dbReference type="Pfam" id="PF02146">
    <property type="entry name" value="SIR2"/>
    <property type="match status" value="1"/>
</dbReference>
<gene>
    <name evidence="10" type="ORF">N7G274_003947</name>
</gene>
<proteinExistence type="inferred from homology"/>
<feature type="domain" description="Deacetylase sirtuin-type" evidence="9">
    <location>
        <begin position="155"/>
        <end position="455"/>
    </location>
</feature>
<dbReference type="SUPFAM" id="SSF52467">
    <property type="entry name" value="DHS-like NAD/FAD-binding domain"/>
    <property type="match status" value="1"/>
</dbReference>
<dbReference type="InterPro" id="IPR026590">
    <property type="entry name" value="Ssirtuin_cat_dom"/>
</dbReference>
<dbReference type="PROSITE" id="PS50305">
    <property type="entry name" value="SIRTUIN"/>
    <property type="match status" value="1"/>
</dbReference>
<dbReference type="InterPro" id="IPR003000">
    <property type="entry name" value="Sirtuin"/>
</dbReference>
<comment type="caution">
    <text evidence="10">The sequence shown here is derived from an EMBL/GenBank/DDBJ whole genome shotgun (WGS) entry which is preliminary data.</text>
</comment>
<protein>
    <recommendedName>
        <fullName evidence="9">Deacetylase sirtuin-type domain-containing protein</fullName>
    </recommendedName>
</protein>
<dbReference type="Proteomes" id="UP001590950">
    <property type="component" value="Unassembled WGS sequence"/>
</dbReference>
<evidence type="ECO:0000313" key="10">
    <source>
        <dbReference type="EMBL" id="KAL2043640.1"/>
    </source>
</evidence>
<comment type="similarity">
    <text evidence="2">Belongs to the sirtuin family. Class I subfamily.</text>
</comment>
<dbReference type="PANTHER" id="PTHR11085">
    <property type="entry name" value="NAD-DEPENDENT PROTEIN DEACYLASE SIRTUIN-5, MITOCHONDRIAL-RELATED"/>
    <property type="match status" value="1"/>
</dbReference>
<keyword evidence="11" id="KW-1185">Reference proteome</keyword>
<organism evidence="10 11">
    <name type="scientific">Stereocaulon virgatum</name>
    <dbReference type="NCBI Taxonomy" id="373712"/>
    <lineage>
        <taxon>Eukaryota</taxon>
        <taxon>Fungi</taxon>
        <taxon>Dikarya</taxon>
        <taxon>Ascomycota</taxon>
        <taxon>Pezizomycotina</taxon>
        <taxon>Lecanoromycetes</taxon>
        <taxon>OSLEUM clade</taxon>
        <taxon>Lecanoromycetidae</taxon>
        <taxon>Lecanorales</taxon>
        <taxon>Lecanorineae</taxon>
        <taxon>Stereocaulaceae</taxon>
        <taxon>Stereocaulon</taxon>
    </lineage>
</organism>
<feature type="binding site" evidence="7">
    <location>
        <position position="291"/>
    </location>
    <ligand>
        <name>Zn(2+)</name>
        <dbReference type="ChEBI" id="CHEBI:29105"/>
    </ligand>
</feature>
<feature type="binding site" evidence="7">
    <location>
        <position position="315"/>
    </location>
    <ligand>
        <name>Zn(2+)</name>
        <dbReference type="ChEBI" id="CHEBI:29105"/>
    </ligand>
</feature>
<keyword evidence="6" id="KW-0520">NAD</keyword>
<keyword evidence="4 7" id="KW-0479">Metal-binding</keyword>
<keyword evidence="3" id="KW-0808">Transferase</keyword>
<evidence type="ECO:0000313" key="11">
    <source>
        <dbReference type="Proteomes" id="UP001590950"/>
    </source>
</evidence>
<keyword evidence="5 7" id="KW-0862">Zinc</keyword>
<dbReference type="InterPro" id="IPR029035">
    <property type="entry name" value="DHS-like_NAD/FAD-binding_dom"/>
</dbReference>
<feature type="binding site" evidence="7">
    <location>
        <position position="294"/>
    </location>
    <ligand>
        <name>Zn(2+)</name>
        <dbReference type="ChEBI" id="CHEBI:29105"/>
    </ligand>
</feature>
<dbReference type="Gene3D" id="3.40.50.1220">
    <property type="entry name" value="TPP-binding domain"/>
    <property type="match status" value="1"/>
</dbReference>
<name>A0ABR4AD27_9LECA</name>
<feature type="region of interest" description="Disordered" evidence="8">
    <location>
        <begin position="32"/>
        <end position="59"/>
    </location>
</feature>
<dbReference type="InterPro" id="IPR026591">
    <property type="entry name" value="Sirtuin_cat_small_dom_sf"/>
</dbReference>
<feature type="region of interest" description="Disordered" evidence="8">
    <location>
        <begin position="326"/>
        <end position="356"/>
    </location>
</feature>